<feature type="domain" description="Aldehyde oxidase/xanthine dehydrogenase a/b hammerhead" evidence="1">
    <location>
        <begin position="57"/>
        <end position="121"/>
    </location>
</feature>
<dbReference type="GO" id="GO:0016491">
    <property type="term" value="F:oxidoreductase activity"/>
    <property type="evidence" value="ECO:0007669"/>
    <property type="project" value="UniProtKB-KW"/>
</dbReference>
<reference evidence="2" key="2">
    <citation type="journal article" date="2014" name="ISME J.">
        <title>Microbial stratification in low pH oxic and suboxic macroscopic growths along an acid mine drainage.</title>
        <authorList>
            <person name="Mendez-Garcia C."/>
            <person name="Mesa V."/>
            <person name="Sprenger R.R."/>
            <person name="Richter M."/>
            <person name="Diez M.S."/>
            <person name="Solano J."/>
            <person name="Bargiela R."/>
            <person name="Golyshina O.V."/>
            <person name="Manteca A."/>
            <person name="Ramos J.L."/>
            <person name="Gallego J.R."/>
            <person name="Llorente I."/>
            <person name="Martins Dos Santos V.A."/>
            <person name="Jensen O.N."/>
            <person name="Pelaez A.I."/>
            <person name="Sanchez J."/>
            <person name="Ferrer M."/>
        </authorList>
    </citation>
    <scope>NUCLEOTIDE SEQUENCE</scope>
</reference>
<organism evidence="2">
    <name type="scientific">mine drainage metagenome</name>
    <dbReference type="NCBI Taxonomy" id="410659"/>
    <lineage>
        <taxon>unclassified sequences</taxon>
        <taxon>metagenomes</taxon>
        <taxon>ecological metagenomes</taxon>
    </lineage>
</organism>
<gene>
    <name evidence="2" type="ORF">B2A_12694</name>
</gene>
<proteinExistence type="predicted"/>
<dbReference type="Pfam" id="PF01315">
    <property type="entry name" value="Ald_Xan_dh_C"/>
    <property type="match status" value="1"/>
</dbReference>
<sequence length="130" mass="13882">MTAKIRTQSQPVGIAGISLGQLERQVDADEAPPLAPNAQLRSIGQSTARINGHSKVTGRATYTVDVKLPGMLHARILRSPYPHARILSLDTDSAEREPGVRAVHVIDHPIGRAIEIAAPGKPNRQADTCA</sequence>
<dbReference type="InterPro" id="IPR052516">
    <property type="entry name" value="N-heterocyclic_Hydroxylase"/>
</dbReference>
<dbReference type="EMBL" id="AUZZ01009149">
    <property type="protein sequence ID" value="EQD34723.1"/>
    <property type="molecule type" value="Genomic_DNA"/>
</dbReference>
<dbReference type="InterPro" id="IPR036856">
    <property type="entry name" value="Ald_Oxase/Xan_DH_a/b_sf"/>
</dbReference>
<dbReference type="EC" id="1.-.-.-" evidence="2"/>
<reference evidence="2" key="1">
    <citation type="submission" date="2013-08" db="EMBL/GenBank/DDBJ databases">
        <authorList>
            <person name="Mendez C."/>
            <person name="Richter M."/>
            <person name="Ferrer M."/>
            <person name="Sanchez J."/>
        </authorList>
    </citation>
    <scope>NUCLEOTIDE SEQUENCE</scope>
</reference>
<name>T0YNS8_9ZZZZ</name>
<evidence type="ECO:0000259" key="1">
    <source>
        <dbReference type="SMART" id="SM01008"/>
    </source>
</evidence>
<comment type="caution">
    <text evidence="2">The sequence shown here is derived from an EMBL/GenBank/DDBJ whole genome shotgun (WGS) entry which is preliminary data.</text>
</comment>
<dbReference type="PANTHER" id="PTHR47495:SF1">
    <property type="entry name" value="BLL3820 PROTEIN"/>
    <property type="match status" value="1"/>
</dbReference>
<dbReference type="SUPFAM" id="SSF54665">
    <property type="entry name" value="CO dehydrogenase molybdoprotein N-domain-like"/>
    <property type="match status" value="1"/>
</dbReference>
<dbReference type="InterPro" id="IPR000674">
    <property type="entry name" value="Ald_Oxase/Xan_DH_a/b"/>
</dbReference>
<dbReference type="Gene3D" id="3.90.1170.50">
    <property type="entry name" value="Aldehyde oxidase/xanthine dehydrogenase, a/b hammerhead"/>
    <property type="match status" value="1"/>
</dbReference>
<dbReference type="AlphaFoldDB" id="T0YNS8"/>
<keyword evidence="2" id="KW-0560">Oxidoreductase</keyword>
<dbReference type="PANTHER" id="PTHR47495">
    <property type="entry name" value="ALDEHYDE DEHYDROGENASE"/>
    <property type="match status" value="1"/>
</dbReference>
<protein>
    <submittedName>
        <fullName evidence="2">Aldehyde oxidase and xanthine dehydrogenase, a/b hammerhead domain protein</fullName>
        <ecNumber evidence="2">1.-.-.-</ecNumber>
    </submittedName>
</protein>
<feature type="non-terminal residue" evidence="2">
    <location>
        <position position="130"/>
    </location>
</feature>
<dbReference type="SMART" id="SM01008">
    <property type="entry name" value="Ald_Xan_dh_C"/>
    <property type="match status" value="1"/>
</dbReference>
<evidence type="ECO:0000313" key="2">
    <source>
        <dbReference type="EMBL" id="EQD34723.1"/>
    </source>
</evidence>
<accession>T0YNS8</accession>